<name>A0A3B1BP93_9ZZZZ</name>
<reference evidence="1" key="1">
    <citation type="submission" date="2018-06" db="EMBL/GenBank/DDBJ databases">
        <authorList>
            <person name="Zhirakovskaya E."/>
        </authorList>
    </citation>
    <scope>NUCLEOTIDE SEQUENCE</scope>
</reference>
<proteinExistence type="predicted"/>
<organism evidence="1">
    <name type="scientific">hydrothermal vent metagenome</name>
    <dbReference type="NCBI Taxonomy" id="652676"/>
    <lineage>
        <taxon>unclassified sequences</taxon>
        <taxon>metagenomes</taxon>
        <taxon>ecological metagenomes</taxon>
    </lineage>
</organism>
<feature type="non-terminal residue" evidence="1">
    <location>
        <position position="175"/>
    </location>
</feature>
<evidence type="ECO:0000313" key="1">
    <source>
        <dbReference type="EMBL" id="VAX12440.1"/>
    </source>
</evidence>
<accession>A0A3B1BP93</accession>
<gene>
    <name evidence="1" type="ORF">MNBD_GAMMA24-1340</name>
</gene>
<sequence>MGSSKTLGKYLTAQHQQRLSIAEVHRLWNDELHHSEGRTPCSINTATPSIRTDSEKPDLVNISAITEHLLKLGKWQDASGSTYSDDHIDWDIAELIQKGELQAYPGKDPSTHPIPVEELQGVNLRPLTSRHYIDRDELGCFLYSQGHPLPAFWYKPADEMLYKDRIAKQQQSVKE</sequence>
<protein>
    <submittedName>
        <fullName evidence="1">Uncharacterized protein</fullName>
    </submittedName>
</protein>
<dbReference type="EMBL" id="UOFZ01000039">
    <property type="protein sequence ID" value="VAX12440.1"/>
    <property type="molecule type" value="Genomic_DNA"/>
</dbReference>
<dbReference type="AlphaFoldDB" id="A0A3B1BP93"/>